<protein>
    <submittedName>
        <fullName evidence="2">Uncharacterized protein</fullName>
    </submittedName>
</protein>
<reference evidence="2 3" key="1">
    <citation type="journal article" date="2016" name="Nat. Commun.">
        <title>Thousands of microbial genomes shed light on interconnected biogeochemical processes in an aquifer system.</title>
        <authorList>
            <person name="Anantharaman K."/>
            <person name="Brown C.T."/>
            <person name="Hug L.A."/>
            <person name="Sharon I."/>
            <person name="Castelle C.J."/>
            <person name="Probst A.J."/>
            <person name="Thomas B.C."/>
            <person name="Singh A."/>
            <person name="Wilkins M.J."/>
            <person name="Karaoz U."/>
            <person name="Brodie E.L."/>
            <person name="Williams K.H."/>
            <person name="Hubbard S.S."/>
            <person name="Banfield J.F."/>
        </authorList>
    </citation>
    <scope>NUCLEOTIDE SEQUENCE [LARGE SCALE GENOMIC DNA]</scope>
</reference>
<evidence type="ECO:0000313" key="2">
    <source>
        <dbReference type="EMBL" id="OHB12041.1"/>
    </source>
</evidence>
<gene>
    <name evidence="2" type="ORF">A3G99_03000</name>
</gene>
<name>A0A1G2URP7_9BACT</name>
<organism evidence="2 3">
    <name type="scientific">Candidatus Zambryskibacteria bacterium RIFCSPLOWO2_12_FULL_39_23</name>
    <dbReference type="NCBI Taxonomy" id="1802776"/>
    <lineage>
        <taxon>Bacteria</taxon>
        <taxon>Candidatus Zambryskiibacteriota</taxon>
    </lineage>
</organism>
<dbReference type="EMBL" id="MHWT01000023">
    <property type="protein sequence ID" value="OHB12041.1"/>
    <property type="molecule type" value="Genomic_DNA"/>
</dbReference>
<evidence type="ECO:0000256" key="1">
    <source>
        <dbReference type="SAM" id="Phobius"/>
    </source>
</evidence>
<dbReference type="AlphaFoldDB" id="A0A1G2URP7"/>
<keyword evidence="1" id="KW-0472">Membrane</keyword>
<sequence length="111" mass="12981">MSNFLNKIKNWYSWLTPKKISYEKKRVRPIYDWTIILITTIVVMLIMVSFALYFYLQISSGEFFNVTTSDAGNELKINTNLLNKTIDDLKAREVDLNKIKQNKTSPKDPSI</sequence>
<comment type="caution">
    <text evidence="2">The sequence shown here is derived from an EMBL/GenBank/DDBJ whole genome shotgun (WGS) entry which is preliminary data.</text>
</comment>
<feature type="transmembrane region" description="Helical" evidence="1">
    <location>
        <begin position="30"/>
        <end position="56"/>
    </location>
</feature>
<evidence type="ECO:0000313" key="3">
    <source>
        <dbReference type="Proteomes" id="UP000176558"/>
    </source>
</evidence>
<proteinExistence type="predicted"/>
<accession>A0A1G2URP7</accession>
<keyword evidence="1" id="KW-1133">Transmembrane helix</keyword>
<keyword evidence="1" id="KW-0812">Transmembrane</keyword>
<dbReference type="Proteomes" id="UP000176558">
    <property type="component" value="Unassembled WGS sequence"/>
</dbReference>